<gene>
    <name evidence="1" type="ORF">GMARGA_LOCUS491</name>
</gene>
<protein>
    <submittedName>
        <fullName evidence="1">27172_t:CDS:1</fullName>
    </submittedName>
</protein>
<comment type="caution">
    <text evidence="1">The sequence shown here is derived from an EMBL/GenBank/DDBJ whole genome shotgun (WGS) entry which is preliminary data.</text>
</comment>
<reference evidence="1 2" key="1">
    <citation type="submission" date="2021-06" db="EMBL/GenBank/DDBJ databases">
        <authorList>
            <person name="Kallberg Y."/>
            <person name="Tangrot J."/>
            <person name="Rosling A."/>
        </authorList>
    </citation>
    <scope>NUCLEOTIDE SEQUENCE [LARGE SCALE GENOMIC DNA]</scope>
    <source>
        <strain evidence="1 2">120-4 pot B 10/14</strain>
    </source>
</reference>
<dbReference type="Proteomes" id="UP000789901">
    <property type="component" value="Unassembled WGS sequence"/>
</dbReference>
<accession>A0ABM8VWM6</accession>
<dbReference type="EMBL" id="CAJVQB010000085">
    <property type="protein sequence ID" value="CAG8464932.1"/>
    <property type="molecule type" value="Genomic_DNA"/>
</dbReference>
<proteinExistence type="predicted"/>
<organism evidence="1 2">
    <name type="scientific">Gigaspora margarita</name>
    <dbReference type="NCBI Taxonomy" id="4874"/>
    <lineage>
        <taxon>Eukaryota</taxon>
        <taxon>Fungi</taxon>
        <taxon>Fungi incertae sedis</taxon>
        <taxon>Mucoromycota</taxon>
        <taxon>Glomeromycotina</taxon>
        <taxon>Glomeromycetes</taxon>
        <taxon>Diversisporales</taxon>
        <taxon>Gigasporaceae</taxon>
        <taxon>Gigaspora</taxon>
    </lineage>
</organism>
<evidence type="ECO:0000313" key="2">
    <source>
        <dbReference type="Proteomes" id="UP000789901"/>
    </source>
</evidence>
<keyword evidence="2" id="KW-1185">Reference proteome</keyword>
<sequence length="48" mass="5737">MIANKIQTIKPLVVVYGDSDLEDKYRMFNRAIENRYLSDRLQHTPNIR</sequence>
<evidence type="ECO:0000313" key="1">
    <source>
        <dbReference type="EMBL" id="CAG8464932.1"/>
    </source>
</evidence>
<name>A0ABM8VWM6_GIGMA</name>